<evidence type="ECO:0000313" key="3">
    <source>
        <dbReference type="Proteomes" id="UP000031258"/>
    </source>
</evidence>
<protein>
    <submittedName>
        <fullName evidence="2">Uncharacterized protein</fullName>
    </submittedName>
</protein>
<dbReference type="EMBL" id="JSWE01000173">
    <property type="protein sequence ID" value="KIE04638.1"/>
    <property type="molecule type" value="Genomic_DNA"/>
</dbReference>
<reference evidence="2 3" key="1">
    <citation type="submission" date="2014-11" db="EMBL/GenBank/DDBJ databases">
        <title>A Rickettsiales Symbiont of Amoebae With Ancient Features.</title>
        <authorList>
            <person name="Schulz F."/>
            <person name="Martijn J."/>
            <person name="Wascher F."/>
            <person name="Kostanjsek R."/>
            <person name="Ettema T.J."/>
            <person name="Horn M."/>
        </authorList>
    </citation>
    <scope>NUCLEOTIDE SEQUENCE [LARGE SCALE GENOMIC DNA]</scope>
    <source>
        <strain evidence="2 3">UWC36</strain>
    </source>
</reference>
<sequence length="555" mass="64680">MRRREEGNKADRNTRTQQESTINKAKKEIKEIRKQIEVIRIVSKIWSNNRLSAEERDLIIEEFAKRNELNKKEISIEALKARVRDNYFAILIESYEEIIRNCEAARNLSTLNTLNNEDKEEIKEALPEAVNGILGIKERRFNIDLEARDKEEREYIVRKYIKDVTHILNRHGYLFEENKKKIDLQRIDLIGLNLSGLDLSFVGFGRNSLEGVDFTDSKISVEQLINVKTLKDIIIESILQEEIVGIRHKLCIESIDFNIKKIKEAKEAIDYLEYLYCLSCSPSDFEGLEVLSVIEGKLRRLNDNELQYIALLAMASNQINLLLSEHELSFDKVSYNRDLISTKSREEIIGILNVMLKEREYSLAEDVISFIIFNKLYHLYNTITDMSQFISDVEIVLDEFNKEQKEEVIELLVNIKRIRKEYLADEEQVKRRNDIRSIEEHLDHLNDEADIALGAGPTDRLDTVLNIARESNQPVDLTEVDLEQIDFNRIDFSELEDTNLIMTVEQENKHLSVEQREQRYRRLFERAKNGDIAGVEESLSKGSNINTSGEYNKTA</sequence>
<feature type="region of interest" description="Disordered" evidence="1">
    <location>
        <begin position="1"/>
        <end position="22"/>
    </location>
</feature>
<evidence type="ECO:0000313" key="2">
    <source>
        <dbReference type="EMBL" id="KIE04638.1"/>
    </source>
</evidence>
<dbReference type="Proteomes" id="UP000031258">
    <property type="component" value="Unassembled WGS sequence"/>
</dbReference>
<comment type="caution">
    <text evidence="2">The sequence shown here is derived from an EMBL/GenBank/DDBJ whole genome shotgun (WGS) entry which is preliminary data.</text>
</comment>
<dbReference type="RefSeq" id="WP_039458082.1">
    <property type="nucleotide sequence ID" value="NZ_JSWE01000173.1"/>
</dbReference>
<name>A0A0C1QKH7_9RICK</name>
<feature type="compositionally biased region" description="Basic and acidic residues" evidence="1">
    <location>
        <begin position="1"/>
        <end position="14"/>
    </location>
</feature>
<proteinExistence type="predicted"/>
<accession>A0A0C1QKH7</accession>
<dbReference type="AlphaFoldDB" id="A0A0C1QKH7"/>
<gene>
    <name evidence="2" type="ORF">NF27_HB00020</name>
</gene>
<feature type="non-terminal residue" evidence="2">
    <location>
        <position position="555"/>
    </location>
</feature>
<keyword evidence="3" id="KW-1185">Reference proteome</keyword>
<evidence type="ECO:0000256" key="1">
    <source>
        <dbReference type="SAM" id="MobiDB-lite"/>
    </source>
</evidence>
<organism evidence="2 3">
    <name type="scientific">Candidatus Jidaibacter acanthamoebae</name>
    <dbReference type="NCBI Taxonomy" id="86105"/>
    <lineage>
        <taxon>Bacteria</taxon>
        <taxon>Pseudomonadati</taxon>
        <taxon>Pseudomonadota</taxon>
        <taxon>Alphaproteobacteria</taxon>
        <taxon>Rickettsiales</taxon>
        <taxon>Candidatus Midichloriaceae</taxon>
        <taxon>Candidatus Jidaibacter</taxon>
    </lineage>
</organism>